<dbReference type="GO" id="GO:0003677">
    <property type="term" value="F:DNA binding"/>
    <property type="evidence" value="ECO:0007669"/>
    <property type="project" value="UniProtKB-KW"/>
</dbReference>
<dbReference type="InterPro" id="IPR011010">
    <property type="entry name" value="DNA_brk_join_enz"/>
</dbReference>
<dbReference type="GO" id="GO:0006310">
    <property type="term" value="P:DNA recombination"/>
    <property type="evidence" value="ECO:0007669"/>
    <property type="project" value="UniProtKB-KW"/>
</dbReference>
<dbReference type="AlphaFoldDB" id="A0A076PYX7"/>
<proteinExistence type="inferred from homology"/>
<dbReference type="Gene3D" id="3.30.160.390">
    <property type="entry name" value="Integrase, DNA-binding domain"/>
    <property type="match status" value="1"/>
</dbReference>
<evidence type="ECO:0000256" key="4">
    <source>
        <dbReference type="ARBA" id="ARBA00023172"/>
    </source>
</evidence>
<dbReference type="PROSITE" id="PS51898">
    <property type="entry name" value="TYR_RECOMBINASE"/>
    <property type="match status" value="1"/>
</dbReference>
<keyword evidence="4" id="KW-0233">DNA recombination</keyword>
<dbReference type="InterPro" id="IPR053876">
    <property type="entry name" value="Phage_int_M"/>
</dbReference>
<dbReference type="GO" id="GO:0015074">
    <property type="term" value="P:DNA integration"/>
    <property type="evidence" value="ECO:0007669"/>
    <property type="project" value="UniProtKB-KW"/>
</dbReference>
<keyword evidence="3" id="KW-0238">DNA-binding</keyword>
<dbReference type="HOGENOM" id="CLU_027562_0_2_4"/>
<evidence type="ECO:0000256" key="2">
    <source>
        <dbReference type="ARBA" id="ARBA00022908"/>
    </source>
</evidence>
<dbReference type="GeneID" id="69561644"/>
<name>A0A076PYX7_COMTE</name>
<dbReference type="InterPro" id="IPR013762">
    <property type="entry name" value="Integrase-like_cat_sf"/>
</dbReference>
<dbReference type="EMBL" id="CP006704">
    <property type="protein sequence ID" value="AIJ48587.1"/>
    <property type="molecule type" value="Genomic_DNA"/>
</dbReference>
<comment type="similarity">
    <text evidence="1">Belongs to the 'phage' integrase family.</text>
</comment>
<reference evidence="6 7" key="1">
    <citation type="journal article" date="2014" name="Genome Announc.">
        <title>Complete Genome Sequence of Polychlorinated Biphenyl Degrader Comamonas testosteroni TK102 (NBRC 109938).</title>
        <authorList>
            <person name="Fukuda K."/>
            <person name="Hosoyama A."/>
            <person name="Tsuchikane K."/>
            <person name="Ohji S."/>
            <person name="Yamazoe A."/>
            <person name="Fujita N."/>
            <person name="Shintani M."/>
            <person name="Kimbara K."/>
        </authorList>
    </citation>
    <scope>NUCLEOTIDE SEQUENCE [LARGE SCALE GENOMIC DNA]</scope>
    <source>
        <strain evidence="6">TK102</strain>
    </source>
</reference>
<protein>
    <recommendedName>
        <fullName evidence="5">Tyr recombinase domain-containing protein</fullName>
    </recommendedName>
</protein>
<dbReference type="InterPro" id="IPR002104">
    <property type="entry name" value="Integrase_catalytic"/>
</dbReference>
<evidence type="ECO:0000259" key="5">
    <source>
        <dbReference type="PROSITE" id="PS51898"/>
    </source>
</evidence>
<accession>A0A076PYX7</accession>
<dbReference type="PANTHER" id="PTHR30629:SF2">
    <property type="entry name" value="PROPHAGE INTEGRASE INTS-RELATED"/>
    <property type="match status" value="1"/>
</dbReference>
<sequence>MAVITDAKARNIKPDSAAIPHGGVTGLALHPTKTKGRGKWVLRYVSPVNGKRRNAGLGSYPEIGIAEVAKRATAMRVTLAEGKDPLAEKALEEEAVKAPTFQEAAEILHKDLLPGWKNPKHGQQWINTLTEYVFPKLGAKLLAEIQPADVADALKPIWLEKAETASRVKQRIHTVMAWGWAHGHCQSNPVDVVTHLLPQQPGKAVRTQHHPAMPWGLIPAFVQKNLRTKGRVDVTRQLLEFVILTACRSGEARGMTWSEVDWKNAVWTVPAERMKAKLTHRVPLSPRTMEILQQQRGQHESLVFPSVRVRGELSDMAITSLLRRLNVESDVPGRVATAHGFRSSFRDWCSEHGYSRDLAERSLAHTIKDKVEAAYHRTDLLEQRRELMNAWATFVVGVASTEDDLKKVPQRTLSSFLRPRADASRG</sequence>
<dbReference type="Pfam" id="PF13356">
    <property type="entry name" value="Arm-DNA-bind_3"/>
    <property type="match status" value="1"/>
</dbReference>
<evidence type="ECO:0000313" key="7">
    <source>
        <dbReference type="Proteomes" id="UP000028782"/>
    </source>
</evidence>
<dbReference type="Gene3D" id="1.10.150.130">
    <property type="match status" value="1"/>
</dbReference>
<dbReference type="InterPro" id="IPR050808">
    <property type="entry name" value="Phage_Integrase"/>
</dbReference>
<keyword evidence="2" id="KW-0229">DNA integration</keyword>
<dbReference type="PANTHER" id="PTHR30629">
    <property type="entry name" value="PROPHAGE INTEGRASE"/>
    <property type="match status" value="1"/>
</dbReference>
<dbReference type="RefSeq" id="WP_080731580.1">
    <property type="nucleotide sequence ID" value="NZ_CP006704.1"/>
</dbReference>
<evidence type="ECO:0000313" key="6">
    <source>
        <dbReference type="EMBL" id="AIJ48587.1"/>
    </source>
</evidence>
<feature type="domain" description="Tyr recombinase" evidence="5">
    <location>
        <begin position="212"/>
        <end position="388"/>
    </location>
</feature>
<dbReference type="Gene3D" id="1.10.443.10">
    <property type="entry name" value="Intergrase catalytic core"/>
    <property type="match status" value="1"/>
</dbReference>
<dbReference type="InterPro" id="IPR025166">
    <property type="entry name" value="Integrase_DNA_bind_dom"/>
</dbReference>
<dbReference type="InterPro" id="IPR038488">
    <property type="entry name" value="Integrase_DNA-bd_sf"/>
</dbReference>
<dbReference type="SUPFAM" id="SSF56349">
    <property type="entry name" value="DNA breaking-rejoining enzymes"/>
    <property type="match status" value="1"/>
</dbReference>
<dbReference type="KEGG" id="ctes:O987_22500"/>
<dbReference type="Pfam" id="PF22022">
    <property type="entry name" value="Phage_int_M"/>
    <property type="match status" value="1"/>
</dbReference>
<evidence type="ECO:0000256" key="1">
    <source>
        <dbReference type="ARBA" id="ARBA00008857"/>
    </source>
</evidence>
<dbReference type="Proteomes" id="UP000028782">
    <property type="component" value="Chromosome"/>
</dbReference>
<gene>
    <name evidence="6" type="ORF">O987_22500</name>
</gene>
<dbReference type="CDD" id="cd00801">
    <property type="entry name" value="INT_P4_C"/>
    <property type="match status" value="1"/>
</dbReference>
<organism evidence="6 7">
    <name type="scientific">Comamonas testosteroni TK102</name>
    <dbReference type="NCBI Taxonomy" id="1392005"/>
    <lineage>
        <taxon>Bacteria</taxon>
        <taxon>Pseudomonadati</taxon>
        <taxon>Pseudomonadota</taxon>
        <taxon>Betaproteobacteria</taxon>
        <taxon>Burkholderiales</taxon>
        <taxon>Comamonadaceae</taxon>
        <taxon>Comamonas</taxon>
    </lineage>
</organism>
<dbReference type="Pfam" id="PF00589">
    <property type="entry name" value="Phage_integrase"/>
    <property type="match status" value="1"/>
</dbReference>
<dbReference type="InterPro" id="IPR010998">
    <property type="entry name" value="Integrase_recombinase_N"/>
</dbReference>
<evidence type="ECO:0000256" key="3">
    <source>
        <dbReference type="ARBA" id="ARBA00023125"/>
    </source>
</evidence>